<geneLocation type="mitochondrion" evidence="13"/>
<dbReference type="GO" id="GO:0003954">
    <property type="term" value="F:NADH dehydrogenase activity"/>
    <property type="evidence" value="ECO:0007669"/>
    <property type="project" value="TreeGrafter"/>
</dbReference>
<protein>
    <recommendedName>
        <fullName evidence="4 11">NADH-ubiquinone oxidoreductase chain 1</fullName>
        <ecNumber evidence="11">7.1.1.2</ecNumber>
    </recommendedName>
</protein>
<dbReference type="InterPro" id="IPR018086">
    <property type="entry name" value="NADH_UbQ_OxRdtase_su1_CS"/>
</dbReference>
<proteinExistence type="inferred from homology"/>
<evidence type="ECO:0000313" key="13">
    <source>
        <dbReference type="EMBL" id="QDP17877.1"/>
    </source>
</evidence>
<comment type="function">
    <text evidence="1">Core subunit of the mitochondrial membrane respiratory chain NADH dehydrogenase (Complex I) that is believed to belong to the minimal assembly required for catalysis. Complex I functions in the transfer of electrons from NADH to the respiratory chain. The immediate electron acceptor for the enzyme is believed to be ubiquinone.</text>
</comment>
<dbReference type="InterPro" id="IPR001694">
    <property type="entry name" value="NADH_UbQ_OxRdtase_su1/FPO"/>
</dbReference>
<comment type="similarity">
    <text evidence="3 10">Belongs to the complex I subunit 1 family.</text>
</comment>
<keyword evidence="5" id="KW-0813">Transport</keyword>
<evidence type="ECO:0000256" key="9">
    <source>
        <dbReference type="ARBA" id="ARBA00023136"/>
    </source>
</evidence>
<evidence type="ECO:0000256" key="4">
    <source>
        <dbReference type="ARBA" id="ARBA00021009"/>
    </source>
</evidence>
<dbReference type="GO" id="GO:0005743">
    <property type="term" value="C:mitochondrial inner membrane"/>
    <property type="evidence" value="ECO:0007669"/>
    <property type="project" value="UniProtKB-SubCell"/>
</dbReference>
<keyword evidence="7 12" id="KW-1133">Transmembrane helix</keyword>
<dbReference type="PANTHER" id="PTHR11432:SF3">
    <property type="entry name" value="NADH-UBIQUINONE OXIDOREDUCTASE CHAIN 1"/>
    <property type="match status" value="1"/>
</dbReference>
<evidence type="ECO:0000256" key="3">
    <source>
        <dbReference type="ARBA" id="ARBA00010535"/>
    </source>
</evidence>
<keyword evidence="8 11" id="KW-0830">Ubiquinone</keyword>
<dbReference type="EC" id="7.1.1.2" evidence="11"/>
<organism evidence="13">
    <name type="scientific">Parachtes ignavus</name>
    <dbReference type="NCBI Taxonomy" id="1110489"/>
    <lineage>
        <taxon>Eukaryota</taxon>
        <taxon>Metazoa</taxon>
        <taxon>Ecdysozoa</taxon>
        <taxon>Arthropoda</taxon>
        <taxon>Chelicerata</taxon>
        <taxon>Arachnida</taxon>
        <taxon>Araneae</taxon>
        <taxon>Araneomorphae</taxon>
        <taxon>Haplogynae</taxon>
        <taxon>Dysderoidea</taxon>
        <taxon>Dysderidae</taxon>
        <taxon>Parachtes</taxon>
    </lineage>
</organism>
<evidence type="ECO:0000256" key="12">
    <source>
        <dbReference type="SAM" id="Phobius"/>
    </source>
</evidence>
<feature type="transmembrane region" description="Helical" evidence="12">
    <location>
        <begin position="282"/>
        <end position="299"/>
    </location>
</feature>
<dbReference type="GO" id="GO:0008137">
    <property type="term" value="F:NADH dehydrogenase (ubiquinone) activity"/>
    <property type="evidence" value="ECO:0007669"/>
    <property type="project" value="UniProtKB-EC"/>
</dbReference>
<feature type="transmembrane region" description="Helical" evidence="12">
    <location>
        <begin position="141"/>
        <end position="159"/>
    </location>
</feature>
<evidence type="ECO:0000256" key="1">
    <source>
        <dbReference type="ARBA" id="ARBA00003257"/>
    </source>
</evidence>
<dbReference type="AlphaFoldDB" id="A0A516IM79"/>
<evidence type="ECO:0000256" key="11">
    <source>
        <dbReference type="RuleBase" id="RU000473"/>
    </source>
</evidence>
<dbReference type="PANTHER" id="PTHR11432">
    <property type="entry name" value="NADH DEHYDROGENASE SUBUNIT 1"/>
    <property type="match status" value="1"/>
</dbReference>
<dbReference type="Pfam" id="PF00146">
    <property type="entry name" value="NADHdh"/>
    <property type="match status" value="1"/>
</dbReference>
<feature type="transmembrane region" description="Helical" evidence="12">
    <location>
        <begin position="66"/>
        <end position="87"/>
    </location>
</feature>
<evidence type="ECO:0000256" key="2">
    <source>
        <dbReference type="ARBA" id="ARBA00004225"/>
    </source>
</evidence>
<evidence type="ECO:0000256" key="10">
    <source>
        <dbReference type="RuleBase" id="RU000471"/>
    </source>
</evidence>
<comment type="catalytic activity">
    <reaction evidence="11">
        <text>a ubiquinone + NADH + 5 H(+)(in) = a ubiquinol + NAD(+) + 4 H(+)(out)</text>
        <dbReference type="Rhea" id="RHEA:29091"/>
        <dbReference type="Rhea" id="RHEA-COMP:9565"/>
        <dbReference type="Rhea" id="RHEA-COMP:9566"/>
        <dbReference type="ChEBI" id="CHEBI:15378"/>
        <dbReference type="ChEBI" id="CHEBI:16389"/>
        <dbReference type="ChEBI" id="CHEBI:17976"/>
        <dbReference type="ChEBI" id="CHEBI:57540"/>
        <dbReference type="ChEBI" id="CHEBI:57945"/>
        <dbReference type="EC" id="7.1.1.2"/>
    </reaction>
</comment>
<reference evidence="13" key="1">
    <citation type="journal article" date="2019" name="BMC Genomics">
        <title>Arm-less mitochondrial tRNAs conserved for over 30 millions of years in spiders.</title>
        <authorList>
            <person name="Pons J."/>
            <person name="Bover P."/>
            <person name="Bidegaray-Batista L."/>
            <person name="Arnedo M."/>
        </authorList>
    </citation>
    <scope>NUCLEOTIDE SEQUENCE</scope>
    <source>
        <strain evidence="13">K479</strain>
    </source>
</reference>
<accession>A0A516IM79</accession>
<keyword evidence="6 10" id="KW-0812">Transmembrane</keyword>
<name>A0A516IM79_9ARAC</name>
<feature type="transmembrane region" description="Helical" evidence="12">
    <location>
        <begin position="211"/>
        <end position="231"/>
    </location>
</feature>
<dbReference type="HAMAP" id="MF_01350">
    <property type="entry name" value="NDH1_NuoH"/>
    <property type="match status" value="1"/>
</dbReference>
<keyword evidence="11 13" id="KW-0496">Mitochondrion</keyword>
<feature type="transmembrane region" description="Helical" evidence="12">
    <location>
        <begin position="171"/>
        <end position="191"/>
    </location>
</feature>
<sequence length="300" mass="34724">MVNITLSLIALLLSVAFYTLLERKILSYIQLRKGPNKVSLMGILQPFSDAIKLFNKNLSIPTNSNMILIMLIPACSFMLSLMMWPLLPMEKFCLIDNHFNTLIFFIISSLTVYTILTIGWAANSKYSQLGSMRSIAQMISYEINFFMIMIMFLILYHTYQMKMFYMFNNMWVIYALSLTFSIWMIICLAEVNRSPFDFAEGESELVSGFNVEFSGGLFALIFLSEYMNMILLSYLSTILFTGTSSLLLSLAFLMSTICLLLWVRGTFPRFRYDLLMKMNWKTFLPLTTMTLIPMSLYVFL</sequence>
<evidence type="ECO:0000256" key="8">
    <source>
        <dbReference type="ARBA" id="ARBA00023075"/>
    </source>
</evidence>
<feature type="transmembrane region" description="Helical" evidence="12">
    <location>
        <begin position="99"/>
        <end position="121"/>
    </location>
</feature>
<keyword evidence="9 12" id="KW-0472">Membrane</keyword>
<dbReference type="GO" id="GO:0009060">
    <property type="term" value="P:aerobic respiration"/>
    <property type="evidence" value="ECO:0007669"/>
    <property type="project" value="TreeGrafter"/>
</dbReference>
<evidence type="ECO:0000256" key="6">
    <source>
        <dbReference type="ARBA" id="ARBA00022692"/>
    </source>
</evidence>
<gene>
    <name evidence="13" type="primary">nad1</name>
</gene>
<evidence type="ECO:0000256" key="7">
    <source>
        <dbReference type="ARBA" id="ARBA00022989"/>
    </source>
</evidence>
<comment type="subcellular location">
    <subcellularLocation>
        <location evidence="10">Mitochondrion inner membrane</location>
        <topology evidence="10">Multi-pass membrane protein</topology>
    </subcellularLocation>
    <subcellularLocation>
        <location evidence="2">Mitochondrion membrane</location>
        <topology evidence="2">Multi-pass membrane protein</topology>
    </subcellularLocation>
</comment>
<dbReference type="PROSITE" id="PS00668">
    <property type="entry name" value="COMPLEX1_ND1_2"/>
    <property type="match status" value="1"/>
</dbReference>
<dbReference type="EMBL" id="MN052920">
    <property type="protein sequence ID" value="QDP17877.1"/>
    <property type="molecule type" value="Genomic_DNA"/>
</dbReference>
<evidence type="ECO:0000256" key="5">
    <source>
        <dbReference type="ARBA" id="ARBA00022448"/>
    </source>
</evidence>
<keyword evidence="10" id="KW-0520">NAD</keyword>
<feature type="transmembrane region" description="Helical" evidence="12">
    <location>
        <begin position="238"/>
        <end position="262"/>
    </location>
</feature>